<dbReference type="Proteomes" id="UP000800092">
    <property type="component" value="Unassembled WGS sequence"/>
</dbReference>
<evidence type="ECO:0008006" key="3">
    <source>
        <dbReference type="Google" id="ProtNLM"/>
    </source>
</evidence>
<sequence length="214" mass="24211">MTAAQQVLSTWELLEDILLRAPTKTILMSQRVAQSWRDVIQASHNLQRALFLEPIPGERGNLRIKTQVSQLGLCDVRFTWTSRKGTFCSCGAVEKCVAFNSLLEHVFTLSGSLFRNSKWAREMPKRGIPINSSDIEGFYHIDTPKENPAMRYPEASWRKMFLTQPPCFRVGPISTSPRQSLRCSQYPFNQGLGLVDLTTHESGVTMGHLRDALL</sequence>
<organism evidence="1 2">
    <name type="scientific">Viridothelium virens</name>
    <name type="common">Speckled blister lichen</name>
    <name type="synonym">Trypethelium virens</name>
    <dbReference type="NCBI Taxonomy" id="1048519"/>
    <lineage>
        <taxon>Eukaryota</taxon>
        <taxon>Fungi</taxon>
        <taxon>Dikarya</taxon>
        <taxon>Ascomycota</taxon>
        <taxon>Pezizomycotina</taxon>
        <taxon>Dothideomycetes</taxon>
        <taxon>Dothideomycetes incertae sedis</taxon>
        <taxon>Trypetheliales</taxon>
        <taxon>Trypetheliaceae</taxon>
        <taxon>Viridothelium</taxon>
    </lineage>
</organism>
<evidence type="ECO:0000313" key="1">
    <source>
        <dbReference type="EMBL" id="KAF2231295.1"/>
    </source>
</evidence>
<name>A0A6A6GZU1_VIRVR</name>
<proteinExistence type="predicted"/>
<protein>
    <recommendedName>
        <fullName evidence="3">F-box domain-containing protein</fullName>
    </recommendedName>
</protein>
<dbReference type="OrthoDB" id="3800738at2759"/>
<reference evidence="1" key="1">
    <citation type="journal article" date="2020" name="Stud. Mycol.">
        <title>101 Dothideomycetes genomes: a test case for predicting lifestyles and emergence of pathogens.</title>
        <authorList>
            <person name="Haridas S."/>
            <person name="Albert R."/>
            <person name="Binder M."/>
            <person name="Bloem J."/>
            <person name="Labutti K."/>
            <person name="Salamov A."/>
            <person name="Andreopoulos B."/>
            <person name="Baker S."/>
            <person name="Barry K."/>
            <person name="Bills G."/>
            <person name="Bluhm B."/>
            <person name="Cannon C."/>
            <person name="Castanera R."/>
            <person name="Culley D."/>
            <person name="Daum C."/>
            <person name="Ezra D."/>
            <person name="Gonzalez J."/>
            <person name="Henrissat B."/>
            <person name="Kuo A."/>
            <person name="Liang C."/>
            <person name="Lipzen A."/>
            <person name="Lutzoni F."/>
            <person name="Magnuson J."/>
            <person name="Mondo S."/>
            <person name="Nolan M."/>
            <person name="Ohm R."/>
            <person name="Pangilinan J."/>
            <person name="Park H.-J."/>
            <person name="Ramirez L."/>
            <person name="Alfaro M."/>
            <person name="Sun H."/>
            <person name="Tritt A."/>
            <person name="Yoshinaga Y."/>
            <person name="Zwiers L.-H."/>
            <person name="Turgeon B."/>
            <person name="Goodwin S."/>
            <person name="Spatafora J."/>
            <person name="Crous P."/>
            <person name="Grigoriev I."/>
        </authorList>
    </citation>
    <scope>NUCLEOTIDE SEQUENCE</scope>
    <source>
        <strain evidence="1">Tuck. ex Michener</strain>
    </source>
</reference>
<accession>A0A6A6GZU1</accession>
<evidence type="ECO:0000313" key="2">
    <source>
        <dbReference type="Proteomes" id="UP000800092"/>
    </source>
</evidence>
<keyword evidence="2" id="KW-1185">Reference proteome</keyword>
<gene>
    <name evidence="1" type="ORF">EV356DRAFT_507036</name>
</gene>
<dbReference type="EMBL" id="ML991828">
    <property type="protein sequence ID" value="KAF2231295.1"/>
    <property type="molecule type" value="Genomic_DNA"/>
</dbReference>
<dbReference type="AlphaFoldDB" id="A0A6A6GZU1"/>